<evidence type="ECO:0000313" key="2">
    <source>
        <dbReference type="EMBL" id="PIR98732.1"/>
    </source>
</evidence>
<dbReference type="PROSITE" id="PS51257">
    <property type="entry name" value="PROKAR_LIPOPROTEIN"/>
    <property type="match status" value="1"/>
</dbReference>
<evidence type="ECO:0000313" key="3">
    <source>
        <dbReference type="Proteomes" id="UP000230796"/>
    </source>
</evidence>
<dbReference type="Proteomes" id="UP000230796">
    <property type="component" value="Unassembled WGS sequence"/>
</dbReference>
<feature type="region of interest" description="Disordered" evidence="1">
    <location>
        <begin position="44"/>
        <end position="67"/>
    </location>
</feature>
<name>A0A2H0VI09_9BACT</name>
<comment type="caution">
    <text evidence="2">The sequence shown here is derived from an EMBL/GenBank/DDBJ whole genome shotgun (WGS) entry which is preliminary data.</text>
</comment>
<dbReference type="EMBL" id="PFAF01000068">
    <property type="protein sequence ID" value="PIR98732.1"/>
    <property type="molecule type" value="Genomic_DNA"/>
</dbReference>
<protein>
    <recommendedName>
        <fullName evidence="4">Lipoprotein</fullName>
    </recommendedName>
</protein>
<reference evidence="3" key="1">
    <citation type="submission" date="2017-09" db="EMBL/GenBank/DDBJ databases">
        <title>Depth-based differentiation of microbial function through sediment-hosted aquifers and enrichment of novel symbionts in the deep terrestrial subsurface.</title>
        <authorList>
            <person name="Probst A.J."/>
            <person name="Ladd B."/>
            <person name="Jarett J.K."/>
            <person name="Geller-Mcgrath D.E."/>
            <person name="Sieber C.M.K."/>
            <person name="Emerson J.B."/>
            <person name="Anantharaman K."/>
            <person name="Thomas B.C."/>
            <person name="Malmstrom R."/>
            <person name="Stieglmeier M."/>
            <person name="Klingl A."/>
            <person name="Woyke T."/>
            <person name="Ryan C.M."/>
            <person name="Banfield J.F."/>
        </authorList>
    </citation>
    <scope>NUCLEOTIDE SEQUENCE [LARGE SCALE GENOMIC DNA]</scope>
</reference>
<organism evidence="2 3">
    <name type="scientific">Candidatus Collierbacteria bacterium CG10_big_fil_rev_8_21_14_0_10_44_9</name>
    <dbReference type="NCBI Taxonomy" id="1974535"/>
    <lineage>
        <taxon>Bacteria</taxon>
        <taxon>Candidatus Collieribacteriota</taxon>
    </lineage>
</organism>
<gene>
    <name evidence="2" type="ORF">COT87_03210</name>
</gene>
<sequence>MLKKIAFIGISALLLGGCTLTDIFKTNNAAKDSKSLVVATATPVPTSSPDTNLDAIPSTSTNTDVSSLETDINNTKILDEDFSDLD</sequence>
<dbReference type="AlphaFoldDB" id="A0A2H0VI09"/>
<accession>A0A2H0VI09</accession>
<evidence type="ECO:0008006" key="4">
    <source>
        <dbReference type="Google" id="ProtNLM"/>
    </source>
</evidence>
<proteinExistence type="predicted"/>
<evidence type="ECO:0000256" key="1">
    <source>
        <dbReference type="SAM" id="MobiDB-lite"/>
    </source>
</evidence>